<feature type="region of interest" description="Disordered" evidence="1">
    <location>
        <begin position="75"/>
        <end position="107"/>
    </location>
</feature>
<dbReference type="Proteomes" id="UP000013776">
    <property type="component" value="Unassembled WGS sequence"/>
</dbReference>
<feature type="compositionally biased region" description="Low complexity" evidence="1">
    <location>
        <begin position="88"/>
        <end position="102"/>
    </location>
</feature>
<proteinExistence type="predicted"/>
<protein>
    <submittedName>
        <fullName evidence="2">Uncharacterized protein</fullName>
    </submittedName>
</protein>
<evidence type="ECO:0000256" key="1">
    <source>
        <dbReference type="SAM" id="MobiDB-lite"/>
    </source>
</evidence>
<dbReference type="VEuPathDB" id="FungiDB:TAPDE_005483"/>
<evidence type="ECO:0000313" key="2">
    <source>
        <dbReference type="EMBL" id="CCG84921.1"/>
    </source>
</evidence>
<dbReference type="AlphaFoldDB" id="R4XGK6"/>
<accession>R4XGK6</accession>
<sequence length="150" mass="17203">METLKAQYTAFDEYGIQFYECKKRVDKTWLQWIATPDEVWEELYNAYYNEKSFEGIKAFPILDLEAFGNQKGKTHLRNKREVSEDSSDVSLRLSASSAPSSSTCTPAHVQSETYESGIFWAAEALTELSKHYPTWNEESASHFGKDISHV</sequence>
<reference evidence="2 3" key="1">
    <citation type="journal article" date="2013" name="MBio">
        <title>Genome sequencing of the plant pathogen Taphrina deformans, the causal agent of peach leaf curl.</title>
        <authorList>
            <person name="Cisse O.H."/>
            <person name="Almeida J.M.G.C.F."/>
            <person name="Fonseca A."/>
            <person name="Kumar A.A."/>
            <person name="Salojaervi J."/>
            <person name="Overmyer K."/>
            <person name="Hauser P.M."/>
            <person name="Pagni M."/>
        </authorList>
    </citation>
    <scope>NUCLEOTIDE SEQUENCE [LARGE SCALE GENOMIC DNA]</scope>
    <source>
        <strain evidence="3">PYCC 5710 / ATCC 11124 / CBS 356.35 / IMI 108563 / JCM 9778 / NBRC 8474</strain>
    </source>
</reference>
<name>R4XGK6_TAPDE</name>
<gene>
    <name evidence="2" type="ORF">TAPDE_005483</name>
</gene>
<dbReference type="EMBL" id="CAHR02000348">
    <property type="protein sequence ID" value="CCG84921.1"/>
    <property type="molecule type" value="Genomic_DNA"/>
</dbReference>
<organism evidence="2 3">
    <name type="scientific">Taphrina deformans (strain PYCC 5710 / ATCC 11124 / CBS 356.35 / IMI 108563 / JCM 9778 / NBRC 8474)</name>
    <name type="common">Peach leaf curl fungus</name>
    <name type="synonym">Lalaria deformans</name>
    <dbReference type="NCBI Taxonomy" id="1097556"/>
    <lineage>
        <taxon>Eukaryota</taxon>
        <taxon>Fungi</taxon>
        <taxon>Dikarya</taxon>
        <taxon>Ascomycota</taxon>
        <taxon>Taphrinomycotina</taxon>
        <taxon>Taphrinomycetes</taxon>
        <taxon>Taphrinales</taxon>
        <taxon>Taphrinaceae</taxon>
        <taxon>Taphrina</taxon>
    </lineage>
</organism>
<keyword evidence="3" id="KW-1185">Reference proteome</keyword>
<evidence type="ECO:0000313" key="3">
    <source>
        <dbReference type="Proteomes" id="UP000013776"/>
    </source>
</evidence>
<comment type="caution">
    <text evidence="2">The sequence shown here is derived from an EMBL/GenBank/DDBJ whole genome shotgun (WGS) entry which is preliminary data.</text>
</comment>